<dbReference type="SUPFAM" id="SSF48498">
    <property type="entry name" value="Tetracyclin repressor-like, C-terminal domain"/>
    <property type="match status" value="1"/>
</dbReference>
<dbReference type="InterPro" id="IPR036271">
    <property type="entry name" value="Tet_transcr_reg_TetR-rel_C_sf"/>
</dbReference>
<dbReference type="STRING" id="1424661.SAMN05216281_12326"/>
<dbReference type="InterPro" id="IPR009057">
    <property type="entry name" value="Homeodomain-like_sf"/>
</dbReference>
<evidence type="ECO:0000256" key="3">
    <source>
        <dbReference type="ARBA" id="ARBA00023163"/>
    </source>
</evidence>
<dbReference type="Gene3D" id="1.10.357.10">
    <property type="entry name" value="Tetracycline Repressor, domain 2"/>
    <property type="match status" value="1"/>
</dbReference>
<keyword evidence="1" id="KW-0805">Transcription regulation</keyword>
<proteinExistence type="predicted"/>
<dbReference type="SUPFAM" id="SSF46689">
    <property type="entry name" value="Homeodomain-like"/>
    <property type="match status" value="1"/>
</dbReference>
<name>A0A1H8L1W1_9MICO</name>
<comment type="caution">
    <text evidence="4">The sequence shown here is derived from an EMBL/GenBank/DDBJ whole genome shotgun (WGS) entry which is preliminary data.</text>
</comment>
<dbReference type="Pfam" id="PF00440">
    <property type="entry name" value="TetR_N"/>
    <property type="match status" value="1"/>
</dbReference>
<dbReference type="OrthoDB" id="9805134at2"/>
<dbReference type="EMBL" id="SOFF01000062">
    <property type="protein sequence ID" value="TFB82356.1"/>
    <property type="molecule type" value="Genomic_DNA"/>
</dbReference>
<keyword evidence="3" id="KW-0804">Transcription</keyword>
<reference evidence="4 5" key="1">
    <citation type="submission" date="2019-03" db="EMBL/GenBank/DDBJ databases">
        <title>Genomics of glacier-inhabiting Cryobacterium strains.</title>
        <authorList>
            <person name="Liu Q."/>
            <person name="Xin Y.-H."/>
        </authorList>
    </citation>
    <scope>NUCLEOTIDE SEQUENCE [LARGE SCALE GENOMIC DNA]</scope>
    <source>
        <strain evidence="4 5">Hh15</strain>
    </source>
</reference>
<dbReference type="Gene3D" id="1.10.10.60">
    <property type="entry name" value="Homeodomain-like"/>
    <property type="match status" value="1"/>
</dbReference>
<organism evidence="4 5">
    <name type="scientific">Cryobacterium luteum</name>
    <dbReference type="NCBI Taxonomy" id="1424661"/>
    <lineage>
        <taxon>Bacteria</taxon>
        <taxon>Bacillati</taxon>
        <taxon>Actinomycetota</taxon>
        <taxon>Actinomycetes</taxon>
        <taxon>Micrococcales</taxon>
        <taxon>Microbacteriaceae</taxon>
        <taxon>Cryobacterium</taxon>
    </lineage>
</organism>
<dbReference type="RefSeq" id="WP_092112323.1">
    <property type="nucleotide sequence ID" value="NZ_FOCN01000023.1"/>
</dbReference>
<dbReference type="PROSITE" id="PS50977">
    <property type="entry name" value="HTH_TETR_2"/>
    <property type="match status" value="1"/>
</dbReference>
<dbReference type="InterPro" id="IPR001647">
    <property type="entry name" value="HTH_TetR"/>
</dbReference>
<dbReference type="InterPro" id="IPR011075">
    <property type="entry name" value="TetR_C"/>
</dbReference>
<gene>
    <name evidence="4" type="ORF">E3O10_17800</name>
</gene>
<dbReference type="PANTHER" id="PTHR47506:SF1">
    <property type="entry name" value="HTH-TYPE TRANSCRIPTIONAL REGULATOR YJDC"/>
    <property type="match status" value="1"/>
</dbReference>
<evidence type="ECO:0000256" key="2">
    <source>
        <dbReference type="ARBA" id="ARBA00023125"/>
    </source>
</evidence>
<evidence type="ECO:0000256" key="1">
    <source>
        <dbReference type="ARBA" id="ARBA00023015"/>
    </source>
</evidence>
<dbReference type="GO" id="GO:0003677">
    <property type="term" value="F:DNA binding"/>
    <property type="evidence" value="ECO:0007669"/>
    <property type="project" value="UniProtKB-UniRule"/>
</dbReference>
<sequence>MGRPRQFDERQAVADACQVFWAKGFDGTSTADLCEAMGLNRSSLYNTFLSKEQLFRLSLVHYIAATTARQDKFLEVPGKSGLERLRILLTAIAEDEIASRATGNGFGCFIVNTITSIAARNAEIAHLIDADLQKRIAALSAAVQIGQTDGSINKERDPRETAWYITTVISGMRVSAQSGANKRILDALAEIALHALAN</sequence>
<dbReference type="Pfam" id="PF16925">
    <property type="entry name" value="TetR_C_13"/>
    <property type="match status" value="1"/>
</dbReference>
<keyword evidence="2" id="KW-0238">DNA-binding</keyword>
<evidence type="ECO:0000313" key="4">
    <source>
        <dbReference type="EMBL" id="TFB82356.1"/>
    </source>
</evidence>
<protein>
    <submittedName>
        <fullName evidence="4">TetR/AcrR family transcriptional regulator</fullName>
    </submittedName>
</protein>
<accession>A0A1H8L1W1</accession>
<dbReference type="AlphaFoldDB" id="A0A1H8L1W1"/>
<evidence type="ECO:0000313" key="5">
    <source>
        <dbReference type="Proteomes" id="UP000297654"/>
    </source>
</evidence>
<keyword evidence="5" id="KW-1185">Reference proteome</keyword>
<dbReference type="PANTHER" id="PTHR47506">
    <property type="entry name" value="TRANSCRIPTIONAL REGULATORY PROTEIN"/>
    <property type="match status" value="1"/>
</dbReference>
<dbReference type="Proteomes" id="UP000297654">
    <property type="component" value="Unassembled WGS sequence"/>
</dbReference>